<dbReference type="Pfam" id="PF02179">
    <property type="entry name" value="BAG"/>
    <property type="match status" value="1"/>
</dbReference>
<keyword evidence="2" id="KW-0812">Transmembrane</keyword>
<keyword evidence="2" id="KW-0472">Membrane</keyword>
<evidence type="ECO:0000313" key="6">
    <source>
        <dbReference type="Proteomes" id="UP000286134"/>
    </source>
</evidence>
<evidence type="ECO:0000259" key="4">
    <source>
        <dbReference type="PROSITE" id="PS51035"/>
    </source>
</evidence>
<dbReference type="SUPFAM" id="SSF63491">
    <property type="entry name" value="BAG domain"/>
    <property type="match status" value="1"/>
</dbReference>
<dbReference type="InterPro" id="IPR036533">
    <property type="entry name" value="BAG_dom_sf"/>
</dbReference>
<feature type="compositionally biased region" description="Polar residues" evidence="1">
    <location>
        <begin position="290"/>
        <end position="305"/>
    </location>
</feature>
<dbReference type="PROSITE" id="PS51035">
    <property type="entry name" value="BAG"/>
    <property type="match status" value="1"/>
</dbReference>
<feature type="chain" id="PRO_5019201843" evidence="3">
    <location>
        <begin position="35"/>
        <end position="400"/>
    </location>
</feature>
<gene>
    <name evidence="5" type="ORF">OnM2_041040</name>
</gene>
<evidence type="ECO:0000256" key="2">
    <source>
        <dbReference type="SAM" id="Phobius"/>
    </source>
</evidence>
<evidence type="ECO:0000256" key="3">
    <source>
        <dbReference type="SAM" id="SignalP"/>
    </source>
</evidence>
<accession>A0A420HVL8</accession>
<keyword evidence="3" id="KW-0732">Signal</keyword>
<dbReference type="InterPro" id="IPR003103">
    <property type="entry name" value="BAG_domain"/>
</dbReference>
<dbReference type="GO" id="GO:0051087">
    <property type="term" value="F:protein-folding chaperone binding"/>
    <property type="evidence" value="ECO:0007669"/>
    <property type="project" value="InterPro"/>
</dbReference>
<reference evidence="5 6" key="1">
    <citation type="journal article" date="2018" name="BMC Genomics">
        <title>Comparative genome analyses reveal sequence features reflecting distinct modes of host-adaptation between dicot and monocot powdery mildew.</title>
        <authorList>
            <person name="Wu Y."/>
            <person name="Ma X."/>
            <person name="Pan Z."/>
            <person name="Kale S.D."/>
            <person name="Song Y."/>
            <person name="King H."/>
            <person name="Zhang Q."/>
            <person name="Presley C."/>
            <person name="Deng X."/>
            <person name="Wei C.I."/>
            <person name="Xiao S."/>
        </authorList>
    </citation>
    <scope>NUCLEOTIDE SEQUENCE [LARGE SCALE GENOMIC DNA]</scope>
    <source>
        <strain evidence="5">UMSG2</strain>
    </source>
</reference>
<evidence type="ECO:0000313" key="5">
    <source>
        <dbReference type="EMBL" id="RKF61495.1"/>
    </source>
</evidence>
<dbReference type="OrthoDB" id="417450at2759"/>
<feature type="region of interest" description="Disordered" evidence="1">
    <location>
        <begin position="253"/>
        <end position="311"/>
    </location>
</feature>
<dbReference type="EMBL" id="MCFK01004156">
    <property type="protein sequence ID" value="RKF61495.1"/>
    <property type="molecule type" value="Genomic_DNA"/>
</dbReference>
<sequence length="400" mass="44942">MTRTLCHTSGDFMARVLNTLILLQGLHLVKIVSSSGVQATEVSYSSVLQNLPGSLKSYFHQIYSGPLGIRQPQHHLFSLNSYQLGFISIATTSLSAFFVLCAAIFMTNWARSFWNGGRPRLLSPFGSRSNPPKVTENDYSYVTNAEITQPGRTYDQSKKHPPAQSMETVGDTLLLKNGDNSYPVSFPFDSIYDGRLRIQDVKERLAVILGLPRGSERNIQLQSKGLLLNDDRKACRDFGLKNKSLMYFTIDDRQSHSDESTVESESVDDKKKRRRGRKGKKAANKRKDPNLTNQDASLSSRSETPPIQKIQGPMDKLTTLSNHFRTQLVPLCLDFIGSPPDDEKKKEFEYRKLSETMMNEVVLKLDAVETDGDNDAREMRRALVKEAQGVLNKLDAVMGK</sequence>
<comment type="caution">
    <text evidence="5">The sequence shown here is derived from an EMBL/GenBank/DDBJ whole genome shotgun (WGS) entry which is preliminary data.</text>
</comment>
<protein>
    <submittedName>
        <fullName evidence="5">Putative bag domain-containing protein</fullName>
    </submittedName>
</protein>
<proteinExistence type="predicted"/>
<feature type="compositionally biased region" description="Basic residues" evidence="1">
    <location>
        <begin position="271"/>
        <end position="284"/>
    </location>
</feature>
<dbReference type="SMART" id="SM00264">
    <property type="entry name" value="BAG"/>
    <property type="match status" value="1"/>
</dbReference>
<evidence type="ECO:0000256" key="1">
    <source>
        <dbReference type="SAM" id="MobiDB-lite"/>
    </source>
</evidence>
<feature type="transmembrane region" description="Helical" evidence="2">
    <location>
        <begin position="86"/>
        <end position="110"/>
    </location>
</feature>
<dbReference type="Gene3D" id="1.20.58.120">
    <property type="entry name" value="BAG domain"/>
    <property type="match status" value="1"/>
</dbReference>
<feature type="signal peptide" evidence="3">
    <location>
        <begin position="1"/>
        <end position="34"/>
    </location>
</feature>
<dbReference type="Proteomes" id="UP000286134">
    <property type="component" value="Unassembled WGS sequence"/>
</dbReference>
<dbReference type="AlphaFoldDB" id="A0A420HVL8"/>
<feature type="domain" description="BAG" evidence="4">
    <location>
        <begin position="333"/>
        <end position="398"/>
    </location>
</feature>
<keyword evidence="2" id="KW-1133">Transmembrane helix</keyword>
<name>A0A420HVL8_9PEZI</name>
<keyword evidence="6" id="KW-1185">Reference proteome</keyword>
<organism evidence="5 6">
    <name type="scientific">Erysiphe neolycopersici</name>
    <dbReference type="NCBI Taxonomy" id="212602"/>
    <lineage>
        <taxon>Eukaryota</taxon>
        <taxon>Fungi</taxon>
        <taxon>Dikarya</taxon>
        <taxon>Ascomycota</taxon>
        <taxon>Pezizomycotina</taxon>
        <taxon>Leotiomycetes</taxon>
        <taxon>Erysiphales</taxon>
        <taxon>Erysiphaceae</taxon>
        <taxon>Erysiphe</taxon>
    </lineage>
</organism>